<gene>
    <name evidence="2" type="ORF">E6O51_14295</name>
</gene>
<dbReference type="Proteomes" id="UP000307956">
    <property type="component" value="Unassembled WGS sequence"/>
</dbReference>
<feature type="signal peptide" evidence="1">
    <location>
        <begin position="1"/>
        <end position="39"/>
    </location>
</feature>
<organism evidence="2 3">
    <name type="scientific">Pseudothauera rhizosphaerae</name>
    <dbReference type="NCBI Taxonomy" id="2565932"/>
    <lineage>
        <taxon>Bacteria</taxon>
        <taxon>Pseudomonadati</taxon>
        <taxon>Pseudomonadota</taxon>
        <taxon>Betaproteobacteria</taxon>
        <taxon>Rhodocyclales</taxon>
        <taxon>Zoogloeaceae</taxon>
        <taxon>Pseudothauera</taxon>
    </lineage>
</organism>
<feature type="chain" id="PRO_5020793104" evidence="1">
    <location>
        <begin position="40"/>
        <end position="548"/>
    </location>
</feature>
<sequence>MKHKRSKGSPAGQALSSGRFLTRVAGGIALISLCASAQAMEFDTGNPDLKIRWDNNLKYSAMWRVKDASSELVAEVNQDDGDRNFSRGLVSNRVDLLSELDVVYKNFGFRLSGAAWYDDIYNRRNDNDSPLTNNSVSVDHRHFTDATEKLHGRKAELLDAFVFGRFDAAGMPLTLRAGKHTLVYGETLFFGANGIAAAQGPVDAVKLLSVPNTQFKELLMPVQQISGQLQINAEFSLGAYYQFDWKKTRLPAAGSYFSTIDFLGDGAERLFVGPGIALARAKDMDARDQGQGGIELRWRPQSSDTEYGFYAVRYHDKTPQAYVLPAIGGYRWVYPENIKAYGASFSTVLGGANVAGELSYRTDMPLVSTGQLDLAGTADNDGNALYAIGRTAHANFSAIYVWGSSALFDNATLTAELGWNRLLKVTKNRPALDPNATRDAWGVRFIFEPNYYQVLPGLDVSVPIGLGYNPQGRSSVVGGFNGGAHEGGDLSIGVKGEYLKNLRLSLGYTHFFGATKTTLLPEGGGYVQNFGQALKDRDYVSFSAQYSF</sequence>
<dbReference type="Pfam" id="PF06980">
    <property type="entry name" value="DUF1302"/>
    <property type="match status" value="1"/>
</dbReference>
<evidence type="ECO:0000256" key="1">
    <source>
        <dbReference type="SAM" id="SignalP"/>
    </source>
</evidence>
<dbReference type="AlphaFoldDB" id="A0A4S4ALK2"/>
<accession>A0A4S4ALK2</accession>
<evidence type="ECO:0000313" key="2">
    <source>
        <dbReference type="EMBL" id="THF60369.1"/>
    </source>
</evidence>
<reference evidence="2 3" key="1">
    <citation type="submission" date="2019-04" db="EMBL/GenBank/DDBJ databases">
        <title>Azoarcus rhizosphaerae sp. nov. isolated from rhizosphere of Ficus religiosa.</title>
        <authorList>
            <person name="Lin S.-Y."/>
            <person name="Hameed A."/>
            <person name="Hsu Y.-H."/>
            <person name="Young C.-C."/>
        </authorList>
    </citation>
    <scope>NUCLEOTIDE SEQUENCE [LARGE SCALE GENOMIC DNA]</scope>
    <source>
        <strain evidence="2 3">CC-YHH848</strain>
    </source>
</reference>
<proteinExistence type="predicted"/>
<protein>
    <submittedName>
        <fullName evidence="2">DUF1302 domain-containing protein</fullName>
    </submittedName>
</protein>
<dbReference type="RefSeq" id="WP_136385670.1">
    <property type="nucleotide sequence ID" value="NZ_SSOD01000011.1"/>
</dbReference>
<comment type="caution">
    <text evidence="2">The sequence shown here is derived from an EMBL/GenBank/DDBJ whole genome shotgun (WGS) entry which is preliminary data.</text>
</comment>
<dbReference type="EMBL" id="SSOD01000011">
    <property type="protein sequence ID" value="THF60369.1"/>
    <property type="molecule type" value="Genomic_DNA"/>
</dbReference>
<dbReference type="InterPro" id="IPR010727">
    <property type="entry name" value="DUF1302"/>
</dbReference>
<dbReference type="OrthoDB" id="8932625at2"/>
<keyword evidence="1" id="KW-0732">Signal</keyword>
<keyword evidence="3" id="KW-1185">Reference proteome</keyword>
<evidence type="ECO:0000313" key="3">
    <source>
        <dbReference type="Proteomes" id="UP000307956"/>
    </source>
</evidence>
<name>A0A4S4ALK2_9RHOO</name>